<feature type="domain" description="Type II/III secretion system secretin-like" evidence="3">
    <location>
        <begin position="78"/>
        <end position="261"/>
    </location>
</feature>
<evidence type="ECO:0000259" key="3">
    <source>
        <dbReference type="Pfam" id="PF00263"/>
    </source>
</evidence>
<dbReference type="RefSeq" id="WP_213498618.1">
    <property type="nucleotide sequence ID" value="NZ_CP074694.1"/>
</dbReference>
<name>A0A8E6B9C5_9BACT</name>
<comment type="similarity">
    <text evidence="1">Belongs to the bacterial secretin family.</text>
</comment>
<gene>
    <name evidence="4" type="ORF">KIH39_07180</name>
</gene>
<dbReference type="AlphaFoldDB" id="A0A8E6B9C5"/>
<sequence length="452" mass="48897">MLKKLFVAGLATALSFQSSFAQENQAIIRIKAHVFEVSDEAFRDLNLSKFTKGRDLEALSPQSEAKLLHDLQLRQDLKGDCSLIAMPQMATDSGRECTINVGHKASFLTKVTIESQNGHIVYLPKSEEVDLGFKLACTAKSSTDKQTINMNVKAEIKSLANEGHVPLFPITTVITPVYEGGSQGQPIEAIQYIQQPEFNQTENSISMGMRAGFANVVELGQEKRAVNLKCQNPILAEVPYLNRLFTQQKSSTCNIHYVMIVLADVLPATSSPACITVKEMPPSATTMTLSALNIPIQEVVPPQPIALTFSAVAPAPMTSIQPVGWTTVQVANTNALPAITLSDYLAQQAPPSVPVPPPVAVAPPALFKVAMPEACITTQDFCVTLPAEKVIRECIYTQAANSIAGSTKCANREILKILLEQYEVACKAGDLAKAKTIAAFCMDMDPTCFANR</sequence>
<evidence type="ECO:0000313" key="4">
    <source>
        <dbReference type="EMBL" id="QVL33684.1"/>
    </source>
</evidence>
<accession>A0A8E6B9C5</accession>
<protein>
    <recommendedName>
        <fullName evidence="3">Type II/III secretion system secretin-like domain-containing protein</fullName>
    </recommendedName>
</protein>
<dbReference type="Proteomes" id="UP000676194">
    <property type="component" value="Chromosome"/>
</dbReference>
<organism evidence="4 5">
    <name type="scientific">Telmatocola sphagniphila</name>
    <dbReference type="NCBI Taxonomy" id="1123043"/>
    <lineage>
        <taxon>Bacteria</taxon>
        <taxon>Pseudomonadati</taxon>
        <taxon>Planctomycetota</taxon>
        <taxon>Planctomycetia</taxon>
        <taxon>Gemmatales</taxon>
        <taxon>Gemmataceae</taxon>
    </lineage>
</organism>
<keyword evidence="5" id="KW-1185">Reference proteome</keyword>
<evidence type="ECO:0000256" key="2">
    <source>
        <dbReference type="SAM" id="SignalP"/>
    </source>
</evidence>
<feature type="chain" id="PRO_5034685542" description="Type II/III secretion system secretin-like domain-containing protein" evidence="2">
    <location>
        <begin position="22"/>
        <end position="452"/>
    </location>
</feature>
<dbReference type="EMBL" id="CP074694">
    <property type="protein sequence ID" value="QVL33684.1"/>
    <property type="molecule type" value="Genomic_DNA"/>
</dbReference>
<dbReference type="KEGG" id="tsph:KIH39_07180"/>
<reference evidence="4" key="1">
    <citation type="submission" date="2021-05" db="EMBL/GenBank/DDBJ databases">
        <title>Complete genome sequence of the cellulolytic planctomycete Telmatocola sphagniphila SP2T and characterization of the first cellulase from planctomycetes.</title>
        <authorList>
            <person name="Rakitin A.L."/>
            <person name="Beletsky A.V."/>
            <person name="Naumoff D.G."/>
            <person name="Kulichevskaya I.S."/>
            <person name="Mardanov A.V."/>
            <person name="Ravin N.V."/>
            <person name="Dedysh S.N."/>
        </authorList>
    </citation>
    <scope>NUCLEOTIDE SEQUENCE</scope>
    <source>
        <strain evidence="4">SP2T</strain>
    </source>
</reference>
<keyword evidence="2" id="KW-0732">Signal</keyword>
<evidence type="ECO:0000313" key="5">
    <source>
        <dbReference type="Proteomes" id="UP000676194"/>
    </source>
</evidence>
<dbReference type="InterPro" id="IPR004846">
    <property type="entry name" value="T2SS/T3SS_dom"/>
</dbReference>
<dbReference type="Pfam" id="PF00263">
    <property type="entry name" value="Secretin"/>
    <property type="match status" value="1"/>
</dbReference>
<feature type="signal peptide" evidence="2">
    <location>
        <begin position="1"/>
        <end position="21"/>
    </location>
</feature>
<proteinExistence type="inferred from homology"/>
<dbReference type="GO" id="GO:0009306">
    <property type="term" value="P:protein secretion"/>
    <property type="evidence" value="ECO:0007669"/>
    <property type="project" value="InterPro"/>
</dbReference>
<evidence type="ECO:0000256" key="1">
    <source>
        <dbReference type="RuleBase" id="RU004003"/>
    </source>
</evidence>